<dbReference type="InterPro" id="IPR036365">
    <property type="entry name" value="PGBD-like_sf"/>
</dbReference>
<reference evidence="2 3" key="1">
    <citation type="submission" date="2019-03" db="EMBL/GenBank/DDBJ databases">
        <authorList>
            <person name="Kox A.R. M."/>
        </authorList>
    </citation>
    <scope>NUCLEOTIDE SEQUENCE [LARGE SCALE GENOMIC DNA]</scope>
    <source>
        <strain evidence="2">MTUNDRAET4 annotated genome</strain>
    </source>
</reference>
<name>A0A4U8Z5B7_METTU</name>
<evidence type="ECO:0000313" key="2">
    <source>
        <dbReference type="EMBL" id="VFU10517.1"/>
    </source>
</evidence>
<dbReference type="OrthoDB" id="482757at2"/>
<dbReference type="Gene3D" id="1.10.101.10">
    <property type="entry name" value="PGBD-like superfamily/PGBD"/>
    <property type="match status" value="1"/>
</dbReference>
<proteinExistence type="predicted"/>
<dbReference type="Pfam" id="PF01471">
    <property type="entry name" value="PG_binding_1"/>
    <property type="match status" value="1"/>
</dbReference>
<dbReference type="Proteomes" id="UP000294360">
    <property type="component" value="Chromosome"/>
</dbReference>
<dbReference type="RefSeq" id="WP_134491282.1">
    <property type="nucleotide sequence ID" value="NZ_CP139089.1"/>
</dbReference>
<protein>
    <submittedName>
        <fullName evidence="2">Peptidoglycan-binding domain 1 protein</fullName>
    </submittedName>
</protein>
<dbReference type="EMBL" id="LR536450">
    <property type="protein sequence ID" value="VFU10517.1"/>
    <property type="molecule type" value="Genomic_DNA"/>
</dbReference>
<organism evidence="2 3">
    <name type="scientific">Methylocella tundrae</name>
    <dbReference type="NCBI Taxonomy" id="227605"/>
    <lineage>
        <taxon>Bacteria</taxon>
        <taxon>Pseudomonadati</taxon>
        <taxon>Pseudomonadota</taxon>
        <taxon>Alphaproteobacteria</taxon>
        <taxon>Hyphomicrobiales</taxon>
        <taxon>Beijerinckiaceae</taxon>
        <taxon>Methylocella</taxon>
    </lineage>
</organism>
<dbReference type="KEGG" id="mtun:MTUNDRAET4_3630"/>
<dbReference type="InterPro" id="IPR002477">
    <property type="entry name" value="Peptidoglycan-bd-like"/>
</dbReference>
<sequence length="492" mass="53814">MARLLTKYLANEYTELFSRLQILEDRLVDIAVIYRRITRPAVRQAYAAVEQQTNIPWFFVAILHNLECAGRFDGHLHNGDPLSARTIHTPQGRPASGDPPFTWQASAIDALSGRGLTRWSDWSVPGIAFQLESYNGWGYRNNYPFVRSPYLWSFSNMYDRGKYVADGSFVAEAVSGQCGGLTFLSYLLQQDADIRARVAFQAEEPSDRGGSQERPFPVGGECSWSPTPPIFPGVYLRAGVRRNAEVTRVQTRLAEVRCDPGVADGNFADSTRLAVMLFQARSADLSDEPLEIDGIVGPKTWGALFGPKSLAPRSSGSVSQTKAPGALGQAAVEIAAGEVGTMEDPPGSNRGMRVEEYQSSIGSFCIGQPWCMCFIYWSFKEAAKSLGADSPVPHTGSVQDAWAESSRLGSPVEVLAADAAAEDPSRVHPGMVFFIRTSDRTGHAGLVLANFNGMLETIEGNTNHGGYRDGIGVFRRHKRRLDQINLGFVSYG</sequence>
<feature type="domain" description="Peptidoglycan binding-like" evidence="1">
    <location>
        <begin position="243"/>
        <end position="304"/>
    </location>
</feature>
<evidence type="ECO:0000313" key="3">
    <source>
        <dbReference type="Proteomes" id="UP000294360"/>
    </source>
</evidence>
<accession>A0A4U8Z5B7</accession>
<dbReference type="InterPro" id="IPR036366">
    <property type="entry name" value="PGBDSf"/>
</dbReference>
<dbReference type="SUPFAM" id="SSF47090">
    <property type="entry name" value="PGBD-like"/>
    <property type="match status" value="1"/>
</dbReference>
<dbReference type="AlphaFoldDB" id="A0A4U8Z5B7"/>
<gene>
    <name evidence="2" type="ORF">MTUNDRAET4_3630</name>
</gene>
<evidence type="ECO:0000259" key="1">
    <source>
        <dbReference type="Pfam" id="PF01471"/>
    </source>
</evidence>